<proteinExistence type="predicted"/>
<organism evidence="4">
    <name type="scientific">Populus davidiana</name>
    <dbReference type="NCBI Taxonomy" id="266767"/>
    <lineage>
        <taxon>Eukaryota</taxon>
        <taxon>Viridiplantae</taxon>
        <taxon>Streptophyta</taxon>
        <taxon>Embryophyta</taxon>
        <taxon>Tracheophyta</taxon>
        <taxon>Spermatophyta</taxon>
        <taxon>Magnoliopsida</taxon>
        <taxon>eudicotyledons</taxon>
        <taxon>Gunneridae</taxon>
        <taxon>Pentapetalae</taxon>
        <taxon>rosids</taxon>
        <taxon>fabids</taxon>
        <taxon>Malpighiales</taxon>
        <taxon>Salicaceae</taxon>
        <taxon>Saliceae</taxon>
        <taxon>Populus</taxon>
    </lineage>
</organism>
<dbReference type="InterPro" id="IPR036881">
    <property type="entry name" value="Glyco_hydro_3_C_sf"/>
</dbReference>
<evidence type="ECO:0000313" key="4">
    <source>
        <dbReference type="EMBL" id="NUU92005.1"/>
    </source>
</evidence>
<name>A0A6M2F849_9ROSI</name>
<evidence type="ECO:0000256" key="2">
    <source>
        <dbReference type="ARBA" id="ARBA00023295"/>
    </source>
</evidence>
<dbReference type="SUPFAM" id="SSF52279">
    <property type="entry name" value="Beta-D-glucan exohydrolase, C-terminal domain"/>
    <property type="match status" value="1"/>
</dbReference>
<dbReference type="GO" id="GO:0009044">
    <property type="term" value="F:xylan 1,4-beta-xylosidase activity"/>
    <property type="evidence" value="ECO:0007669"/>
    <property type="project" value="InterPro"/>
</dbReference>
<dbReference type="InterPro" id="IPR044993">
    <property type="entry name" value="BXL"/>
</dbReference>
<sequence>MFAPMNIIELAAEAAREGAVLLKNINDTLPLDPAKFKNIAVIGPHANSTAAMVGNYAGVPCRYVTPVLDGISSFGEVIYEMGCGEMACRNDSLILPAMEAAKKADATLLLVGLDLSIEAESLDREDLLLPGYQTRLINQVA</sequence>
<evidence type="ECO:0000259" key="3">
    <source>
        <dbReference type="Pfam" id="PF01915"/>
    </source>
</evidence>
<dbReference type="PANTHER" id="PTHR42721:SF11">
    <property type="entry name" value="BETA-D-XYLOSIDASE 5-RELATED"/>
    <property type="match status" value="1"/>
</dbReference>
<dbReference type="Pfam" id="PF01915">
    <property type="entry name" value="Glyco_hydro_3_C"/>
    <property type="match status" value="1"/>
</dbReference>
<feature type="domain" description="Glycoside hydrolase family 3 C-terminal" evidence="3">
    <location>
        <begin position="20"/>
        <end position="141"/>
    </location>
</feature>
<protein>
    <recommendedName>
        <fullName evidence="3">Glycoside hydrolase family 3 C-terminal domain-containing protein</fullName>
    </recommendedName>
</protein>
<dbReference type="EMBL" id="GILB01011672">
    <property type="protein sequence ID" value="NUU92005.1"/>
    <property type="molecule type" value="Transcribed_RNA"/>
</dbReference>
<dbReference type="AlphaFoldDB" id="A0A6M2F849"/>
<dbReference type="InterPro" id="IPR002772">
    <property type="entry name" value="Glyco_hydro_3_C"/>
</dbReference>
<dbReference type="GO" id="GO:0045493">
    <property type="term" value="P:xylan catabolic process"/>
    <property type="evidence" value="ECO:0007669"/>
    <property type="project" value="InterPro"/>
</dbReference>
<evidence type="ECO:0000256" key="1">
    <source>
        <dbReference type="ARBA" id="ARBA00022801"/>
    </source>
</evidence>
<dbReference type="PANTHER" id="PTHR42721">
    <property type="entry name" value="SUGAR HYDROLASE-RELATED"/>
    <property type="match status" value="1"/>
</dbReference>
<keyword evidence="2" id="KW-0326">Glycosidase</keyword>
<dbReference type="GO" id="GO:0031222">
    <property type="term" value="P:arabinan catabolic process"/>
    <property type="evidence" value="ECO:0007669"/>
    <property type="project" value="TreeGrafter"/>
</dbReference>
<keyword evidence="1" id="KW-0378">Hydrolase</keyword>
<accession>A0A6M2F849</accession>
<reference evidence="4" key="1">
    <citation type="submission" date="2020-03" db="EMBL/GenBank/DDBJ databases">
        <authorList>
            <person name="Zhang R."/>
        </authorList>
    </citation>
    <scope>NUCLEOTIDE SEQUENCE</scope>
</reference>
<dbReference type="Gene3D" id="3.40.50.1700">
    <property type="entry name" value="Glycoside hydrolase family 3 C-terminal domain"/>
    <property type="match status" value="1"/>
</dbReference>
<dbReference type="GO" id="GO:0046556">
    <property type="term" value="F:alpha-L-arabinofuranosidase activity"/>
    <property type="evidence" value="ECO:0007669"/>
    <property type="project" value="TreeGrafter"/>
</dbReference>